<organism evidence="8">
    <name type="scientific">uncultured Parcubacteria bacterium Rifle_16ft_4_minimus_37647</name>
    <dbReference type="NCBI Taxonomy" id="1665140"/>
    <lineage>
        <taxon>Bacteria</taxon>
        <taxon>Candidatus Parcubacteria</taxon>
        <taxon>environmental samples</taxon>
    </lineage>
</organism>
<evidence type="ECO:0000256" key="2">
    <source>
        <dbReference type="ARBA" id="ARBA00022490"/>
    </source>
</evidence>
<dbReference type="AlphaFoldDB" id="A0A0H4T467"/>
<dbReference type="GO" id="GO:0005737">
    <property type="term" value="C:cytoplasm"/>
    <property type="evidence" value="ECO:0007669"/>
    <property type="project" value="UniProtKB-SubCell"/>
</dbReference>
<comment type="subunit">
    <text evidence="7">Forms polymers.</text>
</comment>
<evidence type="ECO:0000256" key="5">
    <source>
        <dbReference type="ARBA" id="ARBA00022960"/>
    </source>
</evidence>
<dbReference type="InterPro" id="IPR056546">
    <property type="entry name" value="MreB_MamK-like"/>
</dbReference>
<evidence type="ECO:0000313" key="8">
    <source>
        <dbReference type="EMBL" id="AKQ02496.1"/>
    </source>
</evidence>
<dbReference type="EMBL" id="KT007000">
    <property type="protein sequence ID" value="AKQ02496.1"/>
    <property type="molecule type" value="Genomic_DNA"/>
</dbReference>
<proteinExistence type="inferred from homology"/>
<dbReference type="Gene3D" id="3.30.420.40">
    <property type="match status" value="2"/>
</dbReference>
<dbReference type="SMART" id="SM00268">
    <property type="entry name" value="ACTIN"/>
    <property type="match status" value="1"/>
</dbReference>
<evidence type="ECO:0000256" key="3">
    <source>
        <dbReference type="ARBA" id="ARBA00022741"/>
    </source>
</evidence>
<evidence type="ECO:0000256" key="7">
    <source>
        <dbReference type="HAMAP-Rule" id="MF_02207"/>
    </source>
</evidence>
<keyword evidence="3 7" id="KW-0547">Nucleotide-binding</keyword>
<comment type="function">
    <text evidence="7">Forms membrane-associated dynamic filaments that are essential for cell shape determination. Acts by regulating cell wall synthesis and cell elongation, and thus cell shape. A feedback loop between cell geometry and MreB localization may maintain elongated cell shape by targeting cell wall growth to regions of negative cell wall curvature.</text>
</comment>
<feature type="binding site" evidence="7">
    <location>
        <begin position="291"/>
        <end position="294"/>
    </location>
    <ligand>
        <name>ATP</name>
        <dbReference type="ChEBI" id="CHEBI:30616"/>
    </ligand>
</feature>
<dbReference type="InterPro" id="IPR004753">
    <property type="entry name" value="MreB"/>
</dbReference>
<name>A0A0H4T467_9BACT</name>
<dbReference type="InterPro" id="IPR018181">
    <property type="entry name" value="Heat_shock_70_CS"/>
</dbReference>
<dbReference type="GO" id="GO:0000902">
    <property type="term" value="P:cell morphogenesis"/>
    <property type="evidence" value="ECO:0007669"/>
    <property type="project" value="InterPro"/>
</dbReference>
<evidence type="ECO:0000256" key="1">
    <source>
        <dbReference type="ARBA" id="ARBA00007381"/>
    </source>
</evidence>
<reference evidence="8" key="1">
    <citation type="journal article" date="2015" name="ISME J.">
        <title>Aquifer environment selects for microbial species cohorts in sediment and groundwater.</title>
        <authorList>
            <person name="Hug L.A."/>
            <person name="Thomas B.C."/>
            <person name="Brown C.T."/>
            <person name="Frischkorn K.R."/>
            <person name="Williams K.H."/>
            <person name="Tringe S.G."/>
            <person name="Banfield J.F."/>
        </authorList>
    </citation>
    <scope>NUCLEOTIDE SEQUENCE</scope>
</reference>
<dbReference type="InterPro" id="IPR004000">
    <property type="entry name" value="Actin"/>
</dbReference>
<dbReference type="HAMAP" id="MF_02207">
    <property type="entry name" value="MreB"/>
    <property type="match status" value="1"/>
</dbReference>
<feature type="binding site" evidence="7">
    <location>
        <begin position="163"/>
        <end position="165"/>
    </location>
    <ligand>
        <name>ATP</name>
        <dbReference type="ChEBI" id="CHEBI:30616"/>
    </ligand>
</feature>
<evidence type="ECO:0000256" key="6">
    <source>
        <dbReference type="ARBA" id="ARBA00023458"/>
    </source>
</evidence>
<keyword evidence="4 7" id="KW-0067">ATP-binding</keyword>
<dbReference type="GO" id="GO:0005524">
    <property type="term" value="F:ATP binding"/>
    <property type="evidence" value="ECO:0007669"/>
    <property type="project" value="UniProtKB-KW"/>
</dbReference>
<feature type="binding site" evidence="7">
    <location>
        <begin position="18"/>
        <end position="20"/>
    </location>
    <ligand>
        <name>ATP</name>
        <dbReference type="ChEBI" id="CHEBI:30616"/>
    </ligand>
</feature>
<dbReference type="GO" id="GO:0008360">
    <property type="term" value="P:regulation of cell shape"/>
    <property type="evidence" value="ECO:0007669"/>
    <property type="project" value="UniProtKB-UniRule"/>
</dbReference>
<dbReference type="Pfam" id="PF06723">
    <property type="entry name" value="MreB_Mbl"/>
    <property type="match status" value="1"/>
</dbReference>
<gene>
    <name evidence="7" type="primary">mreB</name>
</gene>
<dbReference type="PROSITE" id="PS00329">
    <property type="entry name" value="HSP70_2"/>
    <property type="match status" value="1"/>
</dbReference>
<dbReference type="PANTHER" id="PTHR42749">
    <property type="entry name" value="CELL SHAPE-DETERMINING PROTEIN MREB"/>
    <property type="match status" value="1"/>
</dbReference>
<protein>
    <recommendedName>
        <fullName evidence="7">Cell shape-determining protein MreB</fullName>
    </recommendedName>
</protein>
<evidence type="ECO:0000256" key="4">
    <source>
        <dbReference type="ARBA" id="ARBA00022840"/>
    </source>
</evidence>
<keyword evidence="2 7" id="KW-0963">Cytoplasm</keyword>
<dbReference type="NCBIfam" id="TIGR00904">
    <property type="entry name" value="mreB"/>
    <property type="match status" value="1"/>
</dbReference>
<dbReference type="PRINTS" id="PR01652">
    <property type="entry name" value="SHAPEPROTEIN"/>
</dbReference>
<dbReference type="SUPFAM" id="SSF53067">
    <property type="entry name" value="Actin-like ATPase domain"/>
    <property type="match status" value="2"/>
</dbReference>
<comment type="similarity">
    <text evidence="1">Belongs to the heat shock protein 70 family.</text>
</comment>
<comment type="subcellular location">
    <subcellularLocation>
        <location evidence="7">Cytoplasm</location>
    </subcellularLocation>
    <text evidence="7">Membrane-associated.</text>
</comment>
<accession>A0A0H4T467</accession>
<keyword evidence="5 7" id="KW-0133">Cell shape</keyword>
<comment type="similarity">
    <text evidence="6 7">Belongs to the FtsA/MreB family.</text>
</comment>
<dbReference type="InterPro" id="IPR043129">
    <property type="entry name" value="ATPase_NBD"/>
</dbReference>
<dbReference type="PANTHER" id="PTHR42749:SF1">
    <property type="entry name" value="CELL SHAPE-DETERMINING PROTEIN MREB"/>
    <property type="match status" value="1"/>
</dbReference>
<dbReference type="CDD" id="cd10225">
    <property type="entry name" value="ASKHA_NBD_MreB-like"/>
    <property type="match status" value="1"/>
</dbReference>
<dbReference type="NCBIfam" id="NF010539">
    <property type="entry name" value="PRK13927.1"/>
    <property type="match status" value="1"/>
</dbReference>
<feature type="binding site" evidence="7">
    <location>
        <begin position="211"/>
        <end position="214"/>
    </location>
    <ligand>
        <name>ATP</name>
        <dbReference type="ChEBI" id="CHEBI:30616"/>
    </ligand>
</feature>
<sequence>MIKLLENFYRVVGIDLGTANTLIYVKGHGIVVDQPTLVAVNNRTEQILAIGEEAKKMLDRVPAHVTLIKPLMNGVISDFEMTEEILRHFLKKVSGKNVMSRYHLAAITIPTNLTEVERKSVEDAVVSAGASKVLLVEEPIASAIGMRLPVEEATASLIINIGGGSTEISIISVGGAVKSRSIKIAGQQFNDDIAKFMKNEYKILVGEPTAEAIKTSIGSAIPLEERKEIAVRGRDFGSGLPKEVSVRNNHIRGALQKSLKGISEAIKELLEESPPELVGDVYQRGIFLAGGGALLRGMDQFLTKELSVKTTLVDDPLTCAVRGLGIIIEDLPKYETILSNQNRPLPINL</sequence>